<dbReference type="SMART" id="SM00906">
    <property type="entry name" value="Fungal_trans"/>
    <property type="match status" value="1"/>
</dbReference>
<dbReference type="GO" id="GO:0003677">
    <property type="term" value="F:DNA binding"/>
    <property type="evidence" value="ECO:0007669"/>
    <property type="project" value="InterPro"/>
</dbReference>
<feature type="region of interest" description="Disordered" evidence="6">
    <location>
        <begin position="63"/>
        <end position="89"/>
    </location>
</feature>
<dbReference type="GO" id="GO:0005634">
    <property type="term" value="C:nucleus"/>
    <property type="evidence" value="ECO:0007669"/>
    <property type="project" value="UniProtKB-SubCell"/>
</dbReference>
<evidence type="ECO:0000256" key="4">
    <source>
        <dbReference type="ARBA" id="ARBA00023163"/>
    </source>
</evidence>
<accession>A0A507QL38</accession>
<comment type="caution">
    <text evidence="8">The sequence shown here is derived from an EMBL/GenBank/DDBJ whole genome shotgun (WGS) entry which is preliminary data.</text>
</comment>
<dbReference type="GO" id="GO:0008270">
    <property type="term" value="F:zinc ion binding"/>
    <property type="evidence" value="ECO:0007669"/>
    <property type="project" value="InterPro"/>
</dbReference>
<keyword evidence="9" id="KW-1185">Reference proteome</keyword>
<evidence type="ECO:0000256" key="2">
    <source>
        <dbReference type="ARBA" id="ARBA00022723"/>
    </source>
</evidence>
<dbReference type="PANTHER" id="PTHR47338:SF5">
    <property type="entry name" value="ZN(II)2CYS6 TRANSCRIPTION FACTOR (EUROFUNG)"/>
    <property type="match status" value="1"/>
</dbReference>
<dbReference type="AlphaFoldDB" id="A0A507QL38"/>
<dbReference type="EMBL" id="VIFY01000163">
    <property type="protein sequence ID" value="TQB69256.1"/>
    <property type="molecule type" value="Genomic_DNA"/>
</dbReference>
<evidence type="ECO:0000256" key="1">
    <source>
        <dbReference type="ARBA" id="ARBA00004123"/>
    </source>
</evidence>
<dbReference type="InterPro" id="IPR007219">
    <property type="entry name" value="XnlR_reg_dom"/>
</dbReference>
<evidence type="ECO:0000256" key="5">
    <source>
        <dbReference type="ARBA" id="ARBA00023242"/>
    </source>
</evidence>
<protein>
    <recommendedName>
        <fullName evidence="7">Xylanolytic transcriptional activator regulatory domain-containing protein</fullName>
    </recommendedName>
</protein>
<feature type="region of interest" description="Disordered" evidence="6">
    <location>
        <begin position="536"/>
        <end position="555"/>
    </location>
</feature>
<dbReference type="PANTHER" id="PTHR47338">
    <property type="entry name" value="ZN(II)2CYS6 TRANSCRIPTION FACTOR (EUROFUNG)-RELATED"/>
    <property type="match status" value="1"/>
</dbReference>
<organism evidence="8 9">
    <name type="scientific">Monascus purpureus</name>
    <name type="common">Red mold</name>
    <name type="synonym">Monascus anka</name>
    <dbReference type="NCBI Taxonomy" id="5098"/>
    <lineage>
        <taxon>Eukaryota</taxon>
        <taxon>Fungi</taxon>
        <taxon>Dikarya</taxon>
        <taxon>Ascomycota</taxon>
        <taxon>Pezizomycotina</taxon>
        <taxon>Eurotiomycetes</taxon>
        <taxon>Eurotiomycetidae</taxon>
        <taxon>Eurotiales</taxon>
        <taxon>Aspergillaceae</taxon>
        <taxon>Monascus</taxon>
    </lineage>
</organism>
<dbReference type="Proteomes" id="UP000319663">
    <property type="component" value="Unassembled WGS sequence"/>
</dbReference>
<evidence type="ECO:0000256" key="3">
    <source>
        <dbReference type="ARBA" id="ARBA00023015"/>
    </source>
</evidence>
<dbReference type="GO" id="GO:0006351">
    <property type="term" value="P:DNA-templated transcription"/>
    <property type="evidence" value="ECO:0007669"/>
    <property type="project" value="InterPro"/>
</dbReference>
<evidence type="ECO:0000313" key="9">
    <source>
        <dbReference type="Proteomes" id="UP000319663"/>
    </source>
</evidence>
<proteinExistence type="predicted"/>
<reference evidence="8 9" key="1">
    <citation type="submission" date="2019-06" db="EMBL/GenBank/DDBJ databases">
        <title>Wine fermentation using esterase from Monascus purpureus.</title>
        <authorList>
            <person name="Geng C."/>
            <person name="Zhang Y."/>
        </authorList>
    </citation>
    <scope>NUCLEOTIDE SEQUENCE [LARGE SCALE GENOMIC DNA]</scope>
    <source>
        <strain evidence="8">HQ1</strain>
    </source>
</reference>
<evidence type="ECO:0000259" key="7">
    <source>
        <dbReference type="SMART" id="SM00906"/>
    </source>
</evidence>
<keyword evidence="2" id="KW-0479">Metal-binding</keyword>
<sequence length="610" mass="67965">MAFVPIGLSELHRPAIHGMLTFLTRQTAASETRRTSANADETSAVAGGRPNVTVSAHNAVTVHRGGSPACGRRQRHHRPSVQSPAEASLPDRRGLNRCMNIFFERHFLGNFCSFVYRPDLEDPSAPLPFLTVAIVCLCSRYLTPAEATEDFGLPSGAEVCCRFTPIARGMARSSSDEPSVPTIQANLVLALSEFLGNAGSRHWMYAGTAIRMAQIMRLNKEYHQAHTLKEQEIRRRTFWACLLFDKLLACFLSKPPTISLVNVAVALPGTDASLAYQEVTRGLTLDNLVSFTGYPSEIGIMPYFIKTVCLWSNIVDFNVCNRRFVEKKPPTDPTSSFYQRHQEIQDWVASLPPGLLWSTENYRSHSALGHGREFIAMHCVIYSSFCVAHQQYLPQLDGSSILLDSVDAAGWSLLRREPILLLTCVTNALRVGEVITRLSEADARSRSELQCVWVAASVLSVSNILLWIQYANDPEYGNVEMVDRAQKYFSLFLTMLSSWSTHWAAAQTWLDILKKMHAMYKGAYLGEFDRSVLDEPSATSAVEEEDPTGFRPQPGDGYLSSAQVQNLYTCLRFLTLDTTAKPKMLQSVWMGFASGWTHDLTEVAHDVTFG</sequence>
<dbReference type="STRING" id="5098.A0A507QL38"/>
<dbReference type="InterPro" id="IPR050815">
    <property type="entry name" value="TF_fung"/>
</dbReference>
<keyword evidence="5" id="KW-0539">Nucleus</keyword>
<evidence type="ECO:0000256" key="6">
    <source>
        <dbReference type="SAM" id="MobiDB-lite"/>
    </source>
</evidence>
<comment type="subcellular location">
    <subcellularLocation>
        <location evidence="1">Nucleus</location>
    </subcellularLocation>
</comment>
<dbReference type="CDD" id="cd12148">
    <property type="entry name" value="fungal_TF_MHR"/>
    <property type="match status" value="1"/>
</dbReference>
<gene>
    <name evidence="8" type="ORF">MPDQ_002125</name>
</gene>
<dbReference type="GO" id="GO:0000981">
    <property type="term" value="F:DNA-binding transcription factor activity, RNA polymerase II-specific"/>
    <property type="evidence" value="ECO:0007669"/>
    <property type="project" value="InterPro"/>
</dbReference>
<name>A0A507QL38_MONPU</name>
<keyword evidence="3" id="KW-0805">Transcription regulation</keyword>
<feature type="domain" description="Xylanolytic transcriptional activator regulatory" evidence="7">
    <location>
        <begin position="202"/>
        <end position="274"/>
    </location>
</feature>
<dbReference type="Pfam" id="PF04082">
    <property type="entry name" value="Fungal_trans"/>
    <property type="match status" value="1"/>
</dbReference>
<evidence type="ECO:0000313" key="8">
    <source>
        <dbReference type="EMBL" id="TQB69256.1"/>
    </source>
</evidence>
<keyword evidence="4" id="KW-0804">Transcription</keyword>